<evidence type="ECO:0000256" key="3">
    <source>
        <dbReference type="ARBA" id="ARBA00023237"/>
    </source>
</evidence>
<evidence type="ECO:0000256" key="1">
    <source>
        <dbReference type="ARBA" id="ARBA00004442"/>
    </source>
</evidence>
<dbReference type="InterPro" id="IPR008969">
    <property type="entry name" value="CarboxyPept-like_regulatory"/>
</dbReference>
<feature type="signal peptide" evidence="4">
    <location>
        <begin position="1"/>
        <end position="21"/>
    </location>
</feature>
<evidence type="ECO:0000259" key="5">
    <source>
        <dbReference type="Pfam" id="PF14905"/>
    </source>
</evidence>
<dbReference type="InterPro" id="IPR036942">
    <property type="entry name" value="Beta-barrel_TonB_sf"/>
</dbReference>
<dbReference type="Proteomes" id="UP000191680">
    <property type="component" value="Unassembled WGS sequence"/>
</dbReference>
<gene>
    <name evidence="6" type="ORF">BUL40_01700</name>
</gene>
<feature type="chain" id="PRO_5012370396" evidence="4">
    <location>
        <begin position="22"/>
        <end position="804"/>
    </location>
</feature>
<protein>
    <submittedName>
        <fullName evidence="6">TonB-dependent receptor</fullName>
    </submittedName>
</protein>
<dbReference type="AlphaFoldDB" id="A0A1V6LVS6"/>
<dbReference type="SUPFAM" id="SSF49464">
    <property type="entry name" value="Carboxypeptidase regulatory domain-like"/>
    <property type="match status" value="1"/>
</dbReference>
<evidence type="ECO:0000256" key="4">
    <source>
        <dbReference type="SAM" id="SignalP"/>
    </source>
</evidence>
<organism evidence="6 7">
    <name type="scientific">Croceivirga radicis</name>
    <dbReference type="NCBI Taxonomy" id="1929488"/>
    <lineage>
        <taxon>Bacteria</taxon>
        <taxon>Pseudomonadati</taxon>
        <taxon>Bacteroidota</taxon>
        <taxon>Flavobacteriia</taxon>
        <taxon>Flavobacteriales</taxon>
        <taxon>Flavobacteriaceae</taxon>
        <taxon>Croceivirga</taxon>
    </lineage>
</organism>
<dbReference type="SUPFAM" id="SSF56935">
    <property type="entry name" value="Porins"/>
    <property type="match status" value="1"/>
</dbReference>
<reference evidence="6 7" key="1">
    <citation type="submission" date="2016-12" db="EMBL/GenBank/DDBJ databases">
        <authorList>
            <person name="Song W.-J."/>
            <person name="Kurnit D.M."/>
        </authorList>
    </citation>
    <scope>NUCLEOTIDE SEQUENCE [LARGE SCALE GENOMIC DNA]</scope>
    <source>
        <strain evidence="6 7">HSG9</strain>
    </source>
</reference>
<comment type="subcellular location">
    <subcellularLocation>
        <location evidence="1">Cell outer membrane</location>
    </subcellularLocation>
</comment>
<proteinExistence type="predicted"/>
<keyword evidence="4" id="KW-0732">Signal</keyword>
<comment type="caution">
    <text evidence="6">The sequence shown here is derived from an EMBL/GenBank/DDBJ whole genome shotgun (WGS) entry which is preliminary data.</text>
</comment>
<dbReference type="Gene3D" id="2.40.170.20">
    <property type="entry name" value="TonB-dependent receptor, beta-barrel domain"/>
    <property type="match status" value="1"/>
</dbReference>
<feature type="domain" description="Outer membrane protein beta-barrel" evidence="5">
    <location>
        <begin position="373"/>
        <end position="779"/>
    </location>
</feature>
<sequence length="804" mass="91351">MHRLCSLLLISLFASLSYSQAFDVSGKIIDQDGQPISFANVLLLSAKDSTFIKGTSASEEGVFVFEEVEPALYFLKASYINNQSSLLGIDVKESVQIGALIIPLNVEELNEVVVAAQKPTVKRLADRIVFNVENTVVSQGSTLDILKSTPGVIENQGGFLIRGRKATIYLNNRKVQLSNDEVNDLLKGFSGVNIKSVEVMAMPPASYDAESGPIINIITNKSVLPGYKGSVNGTYTQAVFPKYSVGTSHYFKTDKLNLFANYSYNPKKEIRKTKKGINFINDANQVFSIWDTDLEELKRAKSHNVTVTVDYKLNDKNSLNFSSYYLNNPNETNNGNSVTTILNNQKTIDSTFRTINQLERDNTNFAADLTFTHRLKKDGAKLDINTHYTNYSENFQQALNSNYFDASANGVRSFGFDTSSKQDIEIFIGQLDITTPIGNGSLDAGLKASVINSESNIDYFNFSGSDESISPNLSDNFLYDENIYAAYASLVKDWDKWSLKAGIRGEYTDAKGTSLNLGLANDQNFFELFPSLYILHTLNEKNSLAFDYNRGLDRPRYNDLNPFRNFVNENDFEEGNARLTASFTQNFNLNYTYNDEWFFDLYYRDNGQLIENLTFQDNENLTQRKLKQNVLESISYGFDITFSKGIIDPWYLYAYISIFHEHLDVIAVESNNAMQRSSVDGLYAYWANYLTLSKDGTFTGELGFSYMSNFNFGTYIQDEQINLSLGLRKSLWNNRAAFSLTIEDILEEYVPTYTSKYLNQDNYYKRRPETQFVRFGFTYNFGNFRLSDNQRAISKRERERLKSE</sequence>
<evidence type="ECO:0000256" key="2">
    <source>
        <dbReference type="ARBA" id="ARBA00023136"/>
    </source>
</evidence>
<keyword evidence="3" id="KW-0998">Cell outer membrane</keyword>
<keyword evidence="2" id="KW-0472">Membrane</keyword>
<dbReference type="GO" id="GO:0009279">
    <property type="term" value="C:cell outer membrane"/>
    <property type="evidence" value="ECO:0007669"/>
    <property type="project" value="UniProtKB-SubCell"/>
</dbReference>
<dbReference type="Pfam" id="PF14905">
    <property type="entry name" value="OMP_b-brl_3"/>
    <property type="match status" value="1"/>
</dbReference>
<evidence type="ECO:0000313" key="6">
    <source>
        <dbReference type="EMBL" id="OQD44294.1"/>
    </source>
</evidence>
<dbReference type="InterPro" id="IPR041700">
    <property type="entry name" value="OMP_b-brl_3"/>
</dbReference>
<name>A0A1V6LVS6_9FLAO</name>
<accession>A0A1V6LVS6</accession>
<keyword evidence="7" id="KW-1185">Reference proteome</keyword>
<evidence type="ECO:0000313" key="7">
    <source>
        <dbReference type="Proteomes" id="UP000191680"/>
    </source>
</evidence>
<dbReference type="EMBL" id="MTBC01000001">
    <property type="protein sequence ID" value="OQD44294.1"/>
    <property type="molecule type" value="Genomic_DNA"/>
</dbReference>
<keyword evidence="6" id="KW-0675">Receptor</keyword>